<dbReference type="InterPro" id="IPR000524">
    <property type="entry name" value="Tscrpt_reg_HTH_GntR"/>
</dbReference>
<dbReference type="AlphaFoldDB" id="A0A542XY83"/>
<dbReference type="PANTHER" id="PTHR38445">
    <property type="entry name" value="HTH-TYPE TRANSCRIPTIONAL REPRESSOR YTRA"/>
    <property type="match status" value="1"/>
</dbReference>
<comment type="caution">
    <text evidence="6">The sequence shown here is derived from an EMBL/GenBank/DDBJ whole genome shotgun (WGS) entry which is preliminary data.</text>
</comment>
<dbReference type="SUPFAM" id="SSF46785">
    <property type="entry name" value="Winged helix' DNA-binding domain"/>
    <property type="match status" value="1"/>
</dbReference>
<evidence type="ECO:0000256" key="4">
    <source>
        <dbReference type="SAM" id="MobiDB-lite"/>
    </source>
</evidence>
<keyword evidence="7" id="KW-1185">Reference proteome</keyword>
<evidence type="ECO:0000259" key="5">
    <source>
        <dbReference type="PROSITE" id="PS50949"/>
    </source>
</evidence>
<dbReference type="PANTHER" id="PTHR38445:SF7">
    <property type="entry name" value="GNTR-FAMILY TRANSCRIPTIONAL REGULATOR"/>
    <property type="match status" value="1"/>
</dbReference>
<dbReference type="GO" id="GO:0003700">
    <property type="term" value="F:DNA-binding transcription factor activity"/>
    <property type="evidence" value="ECO:0007669"/>
    <property type="project" value="InterPro"/>
</dbReference>
<dbReference type="OrthoDB" id="3192286at2"/>
<proteinExistence type="predicted"/>
<evidence type="ECO:0000256" key="3">
    <source>
        <dbReference type="ARBA" id="ARBA00023163"/>
    </source>
</evidence>
<dbReference type="GO" id="GO:0003677">
    <property type="term" value="F:DNA binding"/>
    <property type="evidence" value="ECO:0007669"/>
    <property type="project" value="UniProtKB-KW"/>
</dbReference>
<reference evidence="6 7" key="1">
    <citation type="submission" date="2019-06" db="EMBL/GenBank/DDBJ databases">
        <title>Sequencing the genomes of 1000 actinobacteria strains.</title>
        <authorList>
            <person name="Klenk H.-P."/>
        </authorList>
    </citation>
    <scope>NUCLEOTIDE SEQUENCE [LARGE SCALE GENOMIC DNA]</scope>
    <source>
        <strain evidence="6 7">DSM 8803</strain>
    </source>
</reference>
<evidence type="ECO:0000313" key="7">
    <source>
        <dbReference type="Proteomes" id="UP000319094"/>
    </source>
</evidence>
<dbReference type="InterPro" id="IPR036388">
    <property type="entry name" value="WH-like_DNA-bd_sf"/>
</dbReference>
<organism evidence="6 7">
    <name type="scientific">Leucobacter komagatae</name>
    <dbReference type="NCBI Taxonomy" id="55969"/>
    <lineage>
        <taxon>Bacteria</taxon>
        <taxon>Bacillati</taxon>
        <taxon>Actinomycetota</taxon>
        <taxon>Actinomycetes</taxon>
        <taxon>Micrococcales</taxon>
        <taxon>Microbacteriaceae</taxon>
        <taxon>Leucobacter</taxon>
    </lineage>
</organism>
<keyword evidence="3" id="KW-0804">Transcription</keyword>
<dbReference type="Pfam" id="PF00392">
    <property type="entry name" value="GntR"/>
    <property type="match status" value="1"/>
</dbReference>
<feature type="domain" description="HTH gntR-type" evidence="5">
    <location>
        <begin position="11"/>
        <end position="79"/>
    </location>
</feature>
<dbReference type="InterPro" id="IPR036390">
    <property type="entry name" value="WH_DNA-bd_sf"/>
</dbReference>
<keyword evidence="2" id="KW-0238">DNA-binding</keyword>
<dbReference type="SMART" id="SM00345">
    <property type="entry name" value="HTH_GNTR"/>
    <property type="match status" value="1"/>
</dbReference>
<evidence type="ECO:0000256" key="1">
    <source>
        <dbReference type="ARBA" id="ARBA00023015"/>
    </source>
</evidence>
<evidence type="ECO:0000256" key="2">
    <source>
        <dbReference type="ARBA" id="ARBA00023125"/>
    </source>
</evidence>
<dbReference type="RefSeq" id="WP_141888893.1">
    <property type="nucleotide sequence ID" value="NZ_BAAAUY010000018.1"/>
</dbReference>
<dbReference type="Proteomes" id="UP000319094">
    <property type="component" value="Unassembled WGS sequence"/>
</dbReference>
<evidence type="ECO:0000313" key="6">
    <source>
        <dbReference type="EMBL" id="TQL40795.1"/>
    </source>
</evidence>
<gene>
    <name evidence="6" type="ORF">FB468_3319</name>
</gene>
<sequence>MLIRINEASERAIYEQIADSVRADIASGKVRAGTVLPAAKRLAVALDINVHTVLRAYQQLRDERLVDLRRGRGAVVTALASTLVELSGEVRELVARARSLGVSQTTLAALVANEGPGRTPPADPIPLQFSEEQAAA</sequence>
<dbReference type="PROSITE" id="PS50949">
    <property type="entry name" value="HTH_GNTR"/>
    <property type="match status" value="1"/>
</dbReference>
<feature type="region of interest" description="Disordered" evidence="4">
    <location>
        <begin position="113"/>
        <end position="136"/>
    </location>
</feature>
<protein>
    <submittedName>
        <fullName evidence="6">GntR family transcriptional regulator</fullName>
    </submittedName>
</protein>
<name>A0A542XY83_9MICO</name>
<dbReference type="CDD" id="cd07377">
    <property type="entry name" value="WHTH_GntR"/>
    <property type="match status" value="1"/>
</dbReference>
<keyword evidence="1" id="KW-0805">Transcription regulation</keyword>
<dbReference type="Gene3D" id="1.10.10.10">
    <property type="entry name" value="Winged helix-like DNA-binding domain superfamily/Winged helix DNA-binding domain"/>
    <property type="match status" value="1"/>
</dbReference>
<dbReference type="EMBL" id="VFON01000002">
    <property type="protein sequence ID" value="TQL40795.1"/>
    <property type="molecule type" value="Genomic_DNA"/>
</dbReference>
<accession>A0A542XY83</accession>